<keyword evidence="1" id="KW-0812">Transmembrane</keyword>
<accession>A0A7S0RHH6</accession>
<dbReference type="EMBL" id="HBFA01026983">
    <property type="protein sequence ID" value="CAD8677643.1"/>
    <property type="molecule type" value="Transcribed_RNA"/>
</dbReference>
<proteinExistence type="predicted"/>
<evidence type="ECO:0008006" key="3">
    <source>
        <dbReference type="Google" id="ProtNLM"/>
    </source>
</evidence>
<sequence>MATVMRVNPVMRCAPVMQQRTNATSVRVMKAQAAKKLAGSSFTGGVQALRAPSAVVSNNVRRSLVVRAEEMDFDQMLAKGAEAWEASDKKGPIVGYSALAFVGLIFVEKFIHLPLFNVLLGFPLELLGIFSAGYIAYTYVNEDGDFVGDVSKFTGKVTKDLPGFKDE</sequence>
<gene>
    <name evidence="2" type="ORF">POBO1169_LOCUS13709</name>
</gene>
<protein>
    <recommendedName>
        <fullName evidence="3">Cyanobacterial aminoacyl-tRNA synthetase CAAD domain-containing protein</fullName>
    </recommendedName>
</protein>
<keyword evidence="1" id="KW-1133">Transmembrane helix</keyword>
<dbReference type="AlphaFoldDB" id="A0A7S0RHH6"/>
<feature type="transmembrane region" description="Helical" evidence="1">
    <location>
        <begin position="118"/>
        <end position="137"/>
    </location>
</feature>
<organism evidence="2">
    <name type="scientific">Pyramimonas obovata</name>
    <dbReference type="NCBI Taxonomy" id="1411642"/>
    <lineage>
        <taxon>Eukaryota</taxon>
        <taxon>Viridiplantae</taxon>
        <taxon>Chlorophyta</taxon>
        <taxon>Pyramimonadophyceae</taxon>
        <taxon>Pyramimonadales</taxon>
        <taxon>Pyramimonadaceae</taxon>
        <taxon>Pyramimonas</taxon>
        <taxon>Pyramimonas incertae sedis</taxon>
    </lineage>
</organism>
<keyword evidence="1" id="KW-0472">Membrane</keyword>
<evidence type="ECO:0000313" key="2">
    <source>
        <dbReference type="EMBL" id="CAD8677643.1"/>
    </source>
</evidence>
<reference evidence="2" key="1">
    <citation type="submission" date="2021-01" db="EMBL/GenBank/DDBJ databases">
        <authorList>
            <person name="Corre E."/>
            <person name="Pelletier E."/>
            <person name="Niang G."/>
            <person name="Scheremetjew M."/>
            <person name="Finn R."/>
            <person name="Kale V."/>
            <person name="Holt S."/>
            <person name="Cochrane G."/>
            <person name="Meng A."/>
            <person name="Brown T."/>
            <person name="Cohen L."/>
        </authorList>
    </citation>
    <scope>NUCLEOTIDE SEQUENCE</scope>
    <source>
        <strain evidence="2">CCMP722</strain>
    </source>
</reference>
<name>A0A7S0RHH6_9CHLO</name>
<evidence type="ECO:0000256" key="1">
    <source>
        <dbReference type="SAM" id="Phobius"/>
    </source>
</evidence>